<reference evidence="1 2" key="1">
    <citation type="submission" date="2012-05" db="EMBL/GenBank/DDBJ databases">
        <title>Finished chromosome of genome of Chamaesiphon sp. PCC 6605.</title>
        <authorList>
            <consortium name="US DOE Joint Genome Institute"/>
            <person name="Gugger M."/>
            <person name="Coursin T."/>
            <person name="Rippka R."/>
            <person name="Tandeau De Marsac N."/>
            <person name="Huntemann M."/>
            <person name="Wei C.-L."/>
            <person name="Han J."/>
            <person name="Detter J.C."/>
            <person name="Han C."/>
            <person name="Tapia R."/>
            <person name="Chen A."/>
            <person name="Kyrpides N."/>
            <person name="Mavromatis K."/>
            <person name="Markowitz V."/>
            <person name="Szeto E."/>
            <person name="Ivanova N."/>
            <person name="Pagani I."/>
            <person name="Pati A."/>
            <person name="Goodwin L."/>
            <person name="Nordberg H.P."/>
            <person name="Cantor M.N."/>
            <person name="Hua S.X."/>
            <person name="Woyke T."/>
            <person name="Kerfeld C.A."/>
        </authorList>
    </citation>
    <scope>NUCLEOTIDE SEQUENCE [LARGE SCALE GENOMIC DNA]</scope>
    <source>
        <strain evidence="2">ATCC 27169 / PCC 6605</strain>
    </source>
</reference>
<keyword evidence="2" id="KW-1185">Reference proteome</keyword>
<evidence type="ECO:0000313" key="2">
    <source>
        <dbReference type="Proteomes" id="UP000010366"/>
    </source>
</evidence>
<organism evidence="1 2">
    <name type="scientific">Chamaesiphon minutus (strain ATCC 27169 / PCC 6605)</name>
    <dbReference type="NCBI Taxonomy" id="1173020"/>
    <lineage>
        <taxon>Bacteria</taxon>
        <taxon>Bacillati</taxon>
        <taxon>Cyanobacteriota</taxon>
        <taxon>Cyanophyceae</taxon>
        <taxon>Gomontiellales</taxon>
        <taxon>Chamaesiphonaceae</taxon>
        <taxon>Chamaesiphon</taxon>
    </lineage>
</organism>
<dbReference type="Proteomes" id="UP000010366">
    <property type="component" value="Chromosome"/>
</dbReference>
<dbReference type="HOGENOM" id="CLU_1851551_0_0_3"/>
<dbReference type="STRING" id="1173020.Cha6605_1743"/>
<dbReference type="eggNOG" id="ENOG5033B4U">
    <property type="taxonomic scope" value="Bacteria"/>
</dbReference>
<evidence type="ECO:0000313" key="1">
    <source>
        <dbReference type="EMBL" id="AFY92868.1"/>
    </source>
</evidence>
<name>K9UE11_CHAP6</name>
<sequence>MTKDIDWQVCIGLLTRCYRNLNTGNMSLTQQINKSWILIGHTDNLVIKYPRFYVSERGRQRVLKDKCKNVHAYCEGVLSSPSLPTLPPLKEIHYCPYSQSYFSWKETGTPIVRADLIIVIDNQVLCTTDVRQPQLSLF</sequence>
<accession>K9UE11</accession>
<gene>
    <name evidence="1" type="ORF">Cha6605_1743</name>
</gene>
<dbReference type="AlphaFoldDB" id="K9UE11"/>
<dbReference type="KEGG" id="cmp:Cha6605_1743"/>
<dbReference type="EMBL" id="CP003600">
    <property type="protein sequence ID" value="AFY92868.1"/>
    <property type="molecule type" value="Genomic_DNA"/>
</dbReference>
<dbReference type="InterPro" id="IPR058002">
    <property type="entry name" value="Gp82"/>
</dbReference>
<dbReference type="Pfam" id="PF25735">
    <property type="entry name" value="Phage_L5_gp82"/>
    <property type="match status" value="1"/>
</dbReference>
<proteinExistence type="predicted"/>
<protein>
    <submittedName>
        <fullName evidence="1">Uncharacterized protein</fullName>
    </submittedName>
</protein>